<name>A0A8J3DUL3_9BACL</name>
<feature type="transmembrane region" description="Helical" evidence="7">
    <location>
        <begin position="20"/>
        <end position="47"/>
    </location>
</feature>
<keyword evidence="2 7" id="KW-0812">Transmembrane</keyword>
<comment type="similarity">
    <text evidence="7">Belongs to the transglycosylase MltG family.</text>
</comment>
<comment type="subcellular location">
    <subcellularLocation>
        <location evidence="7">Cell membrane</location>
        <topology evidence="7">Single-pass membrane protein</topology>
    </subcellularLocation>
</comment>
<proteinExistence type="inferred from homology"/>
<evidence type="ECO:0000313" key="8">
    <source>
        <dbReference type="EMBL" id="GGE43067.1"/>
    </source>
</evidence>
<dbReference type="RefSeq" id="WP_188693696.1">
    <property type="nucleotide sequence ID" value="NZ_BMIR01000009.1"/>
</dbReference>
<evidence type="ECO:0000256" key="6">
    <source>
        <dbReference type="ARBA" id="ARBA00023316"/>
    </source>
</evidence>
<dbReference type="InterPro" id="IPR003770">
    <property type="entry name" value="MLTG-like"/>
</dbReference>
<dbReference type="Gene3D" id="3.30.1490.480">
    <property type="entry name" value="Endolytic murein transglycosylase"/>
    <property type="match status" value="1"/>
</dbReference>
<evidence type="ECO:0000256" key="4">
    <source>
        <dbReference type="ARBA" id="ARBA00023136"/>
    </source>
</evidence>
<dbReference type="PANTHER" id="PTHR30518:SF2">
    <property type="entry name" value="ENDOLYTIC MUREIN TRANSGLYCOSYLASE"/>
    <property type="match status" value="1"/>
</dbReference>
<reference evidence="8" key="1">
    <citation type="journal article" date="2014" name="Int. J. Syst. Evol. Microbiol.">
        <title>Complete genome sequence of Corynebacterium casei LMG S-19264T (=DSM 44701T), isolated from a smear-ripened cheese.</title>
        <authorList>
            <consortium name="US DOE Joint Genome Institute (JGI-PGF)"/>
            <person name="Walter F."/>
            <person name="Albersmeier A."/>
            <person name="Kalinowski J."/>
            <person name="Ruckert C."/>
        </authorList>
    </citation>
    <scope>NUCLEOTIDE SEQUENCE</scope>
    <source>
        <strain evidence="8">CGMCC 1.15371</strain>
    </source>
</reference>
<keyword evidence="3 7" id="KW-1133">Transmembrane helix</keyword>
<dbReference type="Proteomes" id="UP000628775">
    <property type="component" value="Unassembled WGS sequence"/>
</dbReference>
<dbReference type="Pfam" id="PF02618">
    <property type="entry name" value="YceG"/>
    <property type="match status" value="1"/>
</dbReference>
<reference evidence="8" key="2">
    <citation type="submission" date="2020-09" db="EMBL/GenBank/DDBJ databases">
        <authorList>
            <person name="Sun Q."/>
            <person name="Zhou Y."/>
        </authorList>
    </citation>
    <scope>NUCLEOTIDE SEQUENCE</scope>
    <source>
        <strain evidence="8">CGMCC 1.15371</strain>
    </source>
</reference>
<evidence type="ECO:0000256" key="5">
    <source>
        <dbReference type="ARBA" id="ARBA00023239"/>
    </source>
</evidence>
<dbReference type="HAMAP" id="MF_02065">
    <property type="entry name" value="MltG"/>
    <property type="match status" value="1"/>
</dbReference>
<dbReference type="EC" id="4.2.2.29" evidence="7"/>
<evidence type="ECO:0000256" key="2">
    <source>
        <dbReference type="ARBA" id="ARBA00022692"/>
    </source>
</evidence>
<accession>A0A8J3DUL3</accession>
<organism evidence="8 9">
    <name type="scientific">Pullulanibacillus camelliae</name>
    <dbReference type="NCBI Taxonomy" id="1707096"/>
    <lineage>
        <taxon>Bacteria</taxon>
        <taxon>Bacillati</taxon>
        <taxon>Bacillota</taxon>
        <taxon>Bacilli</taxon>
        <taxon>Bacillales</taxon>
        <taxon>Sporolactobacillaceae</taxon>
        <taxon>Pullulanibacillus</taxon>
    </lineage>
</organism>
<evidence type="ECO:0000256" key="7">
    <source>
        <dbReference type="HAMAP-Rule" id="MF_02065"/>
    </source>
</evidence>
<sequence>MGESQDQFNKLKERANEAQLVRKIVFIIVIALAIIIIGGITFIFYYIHHSLAPVSSSSDKKIVVAIPSGTSVEGIGDLLESKGLIHSSPVFRYYAKYKNQTDFKAGIYQFSPSMSVKDVIQKMENGDVDRQAALTVVIPEGFTVSQITERIAKKTGMSTKAIHDKLTNRDYIKTHYMKKYPFLKDAILDKKIKSPLEGYLFPATYGYDKKKPNLDTIIDKMLDKTQTILNKYQKQINTNSLGSVHKILTMASIVEREASQPEDRQKVAGVFYNRINKGMPLQSDITVLYALGSSKQKVTYKDTEVSSPYNTYHQKGLPIGPINNPSEASISAVLNPADISDLYFYARPNGKIIYTKTLAEHDKVVNKYKHEWDNVKKEE</sequence>
<keyword evidence="4 7" id="KW-0472">Membrane</keyword>
<dbReference type="EMBL" id="BMIR01000009">
    <property type="protein sequence ID" value="GGE43067.1"/>
    <property type="molecule type" value="Genomic_DNA"/>
</dbReference>
<evidence type="ECO:0000256" key="1">
    <source>
        <dbReference type="ARBA" id="ARBA00022475"/>
    </source>
</evidence>
<dbReference type="GO" id="GO:0009252">
    <property type="term" value="P:peptidoglycan biosynthetic process"/>
    <property type="evidence" value="ECO:0007669"/>
    <property type="project" value="UniProtKB-UniRule"/>
</dbReference>
<comment type="function">
    <text evidence="7">Functions as a peptidoglycan terminase that cleaves nascent peptidoglycan strands endolytically to terminate their elongation.</text>
</comment>
<dbReference type="GO" id="GO:0005886">
    <property type="term" value="C:plasma membrane"/>
    <property type="evidence" value="ECO:0007669"/>
    <property type="project" value="UniProtKB-SubCell"/>
</dbReference>
<comment type="caution">
    <text evidence="8">The sequence shown here is derived from an EMBL/GenBank/DDBJ whole genome shotgun (WGS) entry which is preliminary data.</text>
</comment>
<dbReference type="GO" id="GO:0008932">
    <property type="term" value="F:lytic endotransglycosylase activity"/>
    <property type="evidence" value="ECO:0007669"/>
    <property type="project" value="UniProtKB-UniRule"/>
</dbReference>
<dbReference type="NCBIfam" id="TIGR00247">
    <property type="entry name" value="endolytic transglycosylase MltG"/>
    <property type="match status" value="1"/>
</dbReference>
<keyword evidence="9" id="KW-1185">Reference proteome</keyword>
<keyword evidence="6 7" id="KW-0961">Cell wall biogenesis/degradation</keyword>
<dbReference type="GO" id="GO:0071555">
    <property type="term" value="P:cell wall organization"/>
    <property type="evidence" value="ECO:0007669"/>
    <property type="project" value="UniProtKB-KW"/>
</dbReference>
<keyword evidence="5 7" id="KW-0456">Lyase</keyword>
<dbReference type="AlphaFoldDB" id="A0A8J3DUL3"/>
<dbReference type="PANTHER" id="PTHR30518">
    <property type="entry name" value="ENDOLYTIC MUREIN TRANSGLYCOSYLASE"/>
    <property type="match status" value="1"/>
</dbReference>
<feature type="site" description="Important for catalytic activity" evidence="7">
    <location>
        <position position="257"/>
    </location>
</feature>
<dbReference type="CDD" id="cd08010">
    <property type="entry name" value="MltG_like"/>
    <property type="match status" value="1"/>
</dbReference>
<protein>
    <recommendedName>
        <fullName evidence="7">Endolytic murein transglycosylase</fullName>
        <ecNumber evidence="7">4.2.2.29</ecNumber>
    </recommendedName>
    <alternativeName>
        <fullName evidence="7">Peptidoglycan lytic transglycosylase</fullName>
    </alternativeName>
    <alternativeName>
        <fullName evidence="7">Peptidoglycan polymerization terminase</fullName>
    </alternativeName>
</protein>
<evidence type="ECO:0000256" key="3">
    <source>
        <dbReference type="ARBA" id="ARBA00022989"/>
    </source>
</evidence>
<comment type="catalytic activity">
    <reaction evidence="7">
        <text>a peptidoglycan chain = a peptidoglycan chain with N-acetyl-1,6-anhydromuramyl-[peptide] at the reducing end + a peptidoglycan chain with N-acetylglucosamine at the non-reducing end.</text>
        <dbReference type="EC" id="4.2.2.29"/>
    </reaction>
</comment>
<gene>
    <name evidence="8" type="primary">pabC</name>
    <name evidence="7" type="synonym">mltG</name>
    <name evidence="8" type="ORF">GCM10011391_22350</name>
</gene>
<keyword evidence="1 7" id="KW-1003">Cell membrane</keyword>
<evidence type="ECO:0000313" key="9">
    <source>
        <dbReference type="Proteomes" id="UP000628775"/>
    </source>
</evidence>